<evidence type="ECO:0000313" key="1">
    <source>
        <dbReference type="EMBL" id="KAG7640713.1"/>
    </source>
</evidence>
<organism evidence="1 2">
    <name type="scientific">Arabidopsis suecica</name>
    <name type="common">Swedish thale-cress</name>
    <name type="synonym">Cardaminopsis suecica</name>
    <dbReference type="NCBI Taxonomy" id="45249"/>
    <lineage>
        <taxon>Eukaryota</taxon>
        <taxon>Viridiplantae</taxon>
        <taxon>Streptophyta</taxon>
        <taxon>Embryophyta</taxon>
        <taxon>Tracheophyta</taxon>
        <taxon>Spermatophyta</taxon>
        <taxon>Magnoliopsida</taxon>
        <taxon>eudicotyledons</taxon>
        <taxon>Gunneridae</taxon>
        <taxon>Pentapetalae</taxon>
        <taxon>rosids</taxon>
        <taxon>malvids</taxon>
        <taxon>Brassicales</taxon>
        <taxon>Brassicaceae</taxon>
        <taxon>Camelineae</taxon>
        <taxon>Arabidopsis</taxon>
    </lineage>
</organism>
<comment type="caution">
    <text evidence="1">The sequence shown here is derived from an EMBL/GenBank/DDBJ whole genome shotgun (WGS) entry which is preliminary data.</text>
</comment>
<gene>
    <name evidence="1" type="ORF">ISN44_As02g006710</name>
</gene>
<accession>A0A8T2G1Z7</accession>
<keyword evidence="2" id="KW-1185">Reference proteome</keyword>
<dbReference type="EMBL" id="JAEFBJ010000002">
    <property type="protein sequence ID" value="KAG7640713.1"/>
    <property type="molecule type" value="Genomic_DNA"/>
</dbReference>
<dbReference type="OrthoDB" id="10397852at2759"/>
<sequence length="249" mass="27956">MRAIIQTLEGNLLLLRSRIVDKSSTNKVVDESMVTVKRLSNVNKGAKDMNLVGTRSTTPSSAFAKNRWVLSPKKTKEIKEFHTKLVVGISHKRIEKFMLKLDPNPGSNGEWEVLEVGKWANIGDRAHQRKPSIPDCWGRSVRSAAATVERVSKLHDGSGAEAITTANGLAKERRRSLREPKGPADLVMMRRRTQGSGWKDWSPMKLKASQTVFFDSQGLDRECSWLGGHILPMSENTASKKIQQQRRTR</sequence>
<reference evidence="1 2" key="1">
    <citation type="submission" date="2020-12" db="EMBL/GenBank/DDBJ databases">
        <title>Concerted genomic and epigenomic changes stabilize Arabidopsis allopolyploids.</title>
        <authorList>
            <person name="Chen Z."/>
        </authorList>
    </citation>
    <scope>NUCLEOTIDE SEQUENCE [LARGE SCALE GENOMIC DNA]</scope>
    <source>
        <strain evidence="1">As9502</strain>
        <tissue evidence="1">Leaf</tissue>
    </source>
</reference>
<name>A0A8T2G1Z7_ARASU</name>
<dbReference type="AlphaFoldDB" id="A0A8T2G1Z7"/>
<protein>
    <submittedName>
        <fullName evidence="1">Uncharacterized protein</fullName>
    </submittedName>
</protein>
<dbReference type="Proteomes" id="UP000694251">
    <property type="component" value="Chromosome 2"/>
</dbReference>
<evidence type="ECO:0000313" key="2">
    <source>
        <dbReference type="Proteomes" id="UP000694251"/>
    </source>
</evidence>
<proteinExistence type="predicted"/>